<dbReference type="PANTHER" id="PTHR28286">
    <property type="match status" value="1"/>
</dbReference>
<dbReference type="Proteomes" id="UP000800038">
    <property type="component" value="Unassembled WGS sequence"/>
</dbReference>
<reference evidence="13" key="1">
    <citation type="journal article" date="2020" name="Stud. Mycol.">
        <title>101 Dothideomycetes genomes: a test case for predicting lifestyles and emergence of pathogens.</title>
        <authorList>
            <person name="Haridas S."/>
            <person name="Albert R."/>
            <person name="Binder M."/>
            <person name="Bloem J."/>
            <person name="Labutti K."/>
            <person name="Salamov A."/>
            <person name="Andreopoulos B."/>
            <person name="Baker S."/>
            <person name="Barry K."/>
            <person name="Bills G."/>
            <person name="Bluhm B."/>
            <person name="Cannon C."/>
            <person name="Castanera R."/>
            <person name="Culley D."/>
            <person name="Daum C."/>
            <person name="Ezra D."/>
            <person name="Gonzalez J."/>
            <person name="Henrissat B."/>
            <person name="Kuo A."/>
            <person name="Liang C."/>
            <person name="Lipzen A."/>
            <person name="Lutzoni F."/>
            <person name="Magnuson J."/>
            <person name="Mondo S."/>
            <person name="Nolan M."/>
            <person name="Ohm R."/>
            <person name="Pangilinan J."/>
            <person name="Park H.-J."/>
            <person name="Ramirez L."/>
            <person name="Alfaro M."/>
            <person name="Sun H."/>
            <person name="Tritt A."/>
            <person name="Yoshinaga Y."/>
            <person name="Zwiers L.-H."/>
            <person name="Turgeon B."/>
            <person name="Goodwin S."/>
            <person name="Spatafora J."/>
            <person name="Crous P."/>
            <person name="Grigoriev I."/>
        </authorList>
    </citation>
    <scope>NUCLEOTIDE SEQUENCE</scope>
    <source>
        <strain evidence="13">CBS 161.51</strain>
    </source>
</reference>
<dbReference type="CDD" id="cd15239">
    <property type="entry name" value="7tm_YRO2_fungal-like"/>
    <property type="match status" value="1"/>
</dbReference>
<evidence type="ECO:0000256" key="8">
    <source>
        <dbReference type="ARBA" id="ARBA00022991"/>
    </source>
</evidence>
<evidence type="ECO:0000313" key="14">
    <source>
        <dbReference type="Proteomes" id="UP000800038"/>
    </source>
</evidence>
<keyword evidence="8" id="KW-0157">Chromophore</keyword>
<feature type="transmembrane region" description="Helical" evidence="12">
    <location>
        <begin position="106"/>
        <end position="124"/>
    </location>
</feature>
<name>A0A6A5T6C0_9PLEO</name>
<evidence type="ECO:0000256" key="12">
    <source>
        <dbReference type="SAM" id="Phobius"/>
    </source>
</evidence>
<feature type="transmembrane region" description="Helical" evidence="12">
    <location>
        <begin position="65"/>
        <end position="86"/>
    </location>
</feature>
<dbReference type="GO" id="GO:0009881">
    <property type="term" value="F:photoreceptor activity"/>
    <property type="evidence" value="ECO:0007669"/>
    <property type="project" value="UniProtKB-KW"/>
</dbReference>
<keyword evidence="9 12" id="KW-0472">Membrane</keyword>
<gene>
    <name evidence="13" type="ORF">EJ02DRAFT_449849</name>
</gene>
<dbReference type="PROSITE" id="PS00327">
    <property type="entry name" value="BACTERIAL_OPSIN_RET"/>
    <property type="match status" value="1"/>
</dbReference>
<dbReference type="InterPro" id="IPR018229">
    <property type="entry name" value="Rhodopsin_retinal_BS"/>
</dbReference>
<evidence type="ECO:0000256" key="2">
    <source>
        <dbReference type="ARBA" id="ARBA00008130"/>
    </source>
</evidence>
<dbReference type="GO" id="GO:0005783">
    <property type="term" value="C:endoplasmic reticulum"/>
    <property type="evidence" value="ECO:0007669"/>
    <property type="project" value="TreeGrafter"/>
</dbReference>
<comment type="subcellular location">
    <subcellularLocation>
        <location evidence="1">Membrane</location>
        <topology evidence="1">Multi-pass membrane protein</topology>
    </subcellularLocation>
</comment>
<keyword evidence="6" id="KW-0681">Retinal protein</keyword>
<evidence type="ECO:0000256" key="6">
    <source>
        <dbReference type="ARBA" id="ARBA00022925"/>
    </source>
</evidence>
<feature type="transmembrane region" description="Helical" evidence="12">
    <location>
        <begin position="233"/>
        <end position="252"/>
    </location>
</feature>
<feature type="transmembrane region" description="Helical" evidence="12">
    <location>
        <begin position="33"/>
        <end position="53"/>
    </location>
</feature>
<dbReference type="EMBL" id="ML975999">
    <property type="protein sequence ID" value="KAF1947259.1"/>
    <property type="molecule type" value="Genomic_DNA"/>
</dbReference>
<dbReference type="FunFam" id="1.20.1070.10:FF:000160">
    <property type="entry name" value="Related to Opsin-1"/>
    <property type="match status" value="1"/>
</dbReference>
<feature type="transmembrane region" description="Helical" evidence="12">
    <location>
        <begin position="194"/>
        <end position="213"/>
    </location>
</feature>
<dbReference type="PANTHER" id="PTHR28286:SF1">
    <property type="entry name" value="30 KDA HEAT SHOCK PROTEIN-RELATED"/>
    <property type="match status" value="1"/>
</dbReference>
<dbReference type="AlphaFoldDB" id="A0A6A5T6C0"/>
<feature type="transmembrane region" description="Helical" evidence="12">
    <location>
        <begin position="163"/>
        <end position="182"/>
    </location>
</feature>
<evidence type="ECO:0000256" key="9">
    <source>
        <dbReference type="ARBA" id="ARBA00023136"/>
    </source>
</evidence>
<dbReference type="GO" id="GO:0005216">
    <property type="term" value="F:monoatomic ion channel activity"/>
    <property type="evidence" value="ECO:0007669"/>
    <property type="project" value="InterPro"/>
</dbReference>
<feature type="region of interest" description="Disordered" evidence="11">
    <location>
        <begin position="275"/>
        <end position="301"/>
    </location>
</feature>
<keyword evidence="14" id="KW-1185">Reference proteome</keyword>
<comment type="similarity">
    <text evidence="2">Belongs to the archaeal/bacterial/fungal opsin family.</text>
</comment>
<evidence type="ECO:0000256" key="7">
    <source>
        <dbReference type="ARBA" id="ARBA00022989"/>
    </source>
</evidence>
<evidence type="ECO:0000256" key="11">
    <source>
        <dbReference type="SAM" id="MobiDB-lite"/>
    </source>
</evidence>
<dbReference type="PRINTS" id="PR00251">
    <property type="entry name" value="BACTRLOPSIN"/>
</dbReference>
<evidence type="ECO:0000256" key="1">
    <source>
        <dbReference type="ARBA" id="ARBA00004141"/>
    </source>
</evidence>
<dbReference type="PROSITE" id="PS00950">
    <property type="entry name" value="BACTERIAL_OPSIN_1"/>
    <property type="match status" value="1"/>
</dbReference>
<dbReference type="Pfam" id="PF01036">
    <property type="entry name" value="Bac_rhodopsin"/>
    <property type="match status" value="1"/>
</dbReference>
<keyword evidence="10" id="KW-0675">Receptor</keyword>
<dbReference type="InterPro" id="IPR001425">
    <property type="entry name" value="Arc/bac/fun_rhodopsins"/>
</dbReference>
<dbReference type="SMART" id="SM01021">
    <property type="entry name" value="Bac_rhodopsin"/>
    <property type="match status" value="1"/>
</dbReference>
<keyword evidence="7 12" id="KW-1133">Transmembrane helix</keyword>
<dbReference type="GO" id="GO:0007602">
    <property type="term" value="P:phototransduction"/>
    <property type="evidence" value="ECO:0007669"/>
    <property type="project" value="UniProtKB-KW"/>
</dbReference>
<proteinExistence type="inferred from homology"/>
<evidence type="ECO:0000256" key="4">
    <source>
        <dbReference type="ARBA" id="ARBA00022606"/>
    </source>
</evidence>
<dbReference type="SUPFAM" id="SSF81321">
    <property type="entry name" value="Family A G protein-coupled receptor-like"/>
    <property type="match status" value="1"/>
</dbReference>
<dbReference type="Gene3D" id="1.20.1070.10">
    <property type="entry name" value="Rhodopsin 7-helix transmembrane proteins"/>
    <property type="match status" value="1"/>
</dbReference>
<keyword evidence="4" id="KW-0716">Sensory transduction</keyword>
<sequence length="301" mass="33580">MQLSPRNNAVIVNGNTVNGKTADIAITERGSDFYFAICAAMTVSGFCFIALAYRKQRRDRLFHYLTAAVVFVAAIAYFTMGSNLGFTPIHVEYSRSNPKVSGSYRSIYYVRYIDWFITTPLLLLDLLLTAGMPWPTLLWVIIVDWIMIITGLIGALVDSRYKWAYFAFGCFALVYIVYQLVWESRIHARAYGRDVERVFTMCGSLTTVLWILYPVAWGLSEGGNVIAPDSEAVFYGVLDFLAKPIFGALLIWGHRNIEPARLGLAIKDYDGDASVHEKQRPHNGTTNADATGNIPQASSAV</sequence>
<dbReference type="OrthoDB" id="536545at2759"/>
<keyword evidence="5 12" id="KW-0812">Transmembrane</keyword>
<evidence type="ECO:0000256" key="10">
    <source>
        <dbReference type="ARBA" id="ARBA00023170"/>
    </source>
</evidence>
<evidence type="ECO:0000313" key="13">
    <source>
        <dbReference type="EMBL" id="KAF1947259.1"/>
    </source>
</evidence>
<dbReference type="InterPro" id="IPR043476">
    <property type="entry name" value="Yro2-like_7TM"/>
</dbReference>
<protein>
    <submittedName>
        <fullName evidence="13">Putative opsin-like protein</fullName>
    </submittedName>
</protein>
<evidence type="ECO:0000256" key="5">
    <source>
        <dbReference type="ARBA" id="ARBA00022692"/>
    </source>
</evidence>
<feature type="compositionally biased region" description="Polar residues" evidence="11">
    <location>
        <begin position="282"/>
        <end position="301"/>
    </location>
</feature>
<evidence type="ECO:0000256" key="3">
    <source>
        <dbReference type="ARBA" id="ARBA00022543"/>
    </source>
</evidence>
<accession>A0A6A5T6C0</accession>
<organism evidence="13 14">
    <name type="scientific">Clathrospora elynae</name>
    <dbReference type="NCBI Taxonomy" id="706981"/>
    <lineage>
        <taxon>Eukaryota</taxon>
        <taxon>Fungi</taxon>
        <taxon>Dikarya</taxon>
        <taxon>Ascomycota</taxon>
        <taxon>Pezizomycotina</taxon>
        <taxon>Dothideomycetes</taxon>
        <taxon>Pleosporomycetidae</taxon>
        <taxon>Pleosporales</taxon>
        <taxon>Diademaceae</taxon>
        <taxon>Clathrospora</taxon>
    </lineage>
</organism>
<keyword evidence="3" id="KW-0600">Photoreceptor protein</keyword>
<dbReference type="GO" id="GO:0005886">
    <property type="term" value="C:plasma membrane"/>
    <property type="evidence" value="ECO:0007669"/>
    <property type="project" value="TreeGrafter"/>
</dbReference>
<feature type="transmembrane region" description="Helical" evidence="12">
    <location>
        <begin position="136"/>
        <end position="157"/>
    </location>
</feature>